<evidence type="ECO:0000256" key="1">
    <source>
        <dbReference type="SAM" id="MobiDB-lite"/>
    </source>
</evidence>
<name>A0A565CHI9_9BRAS</name>
<sequence length="76" mass="8218">MSERPSRHQRRPSQSVPISLEDLSDDISLTTNPPTSITSQPPRHQIPPPSPAAPPANRSNNEDNASKDHKGNASSN</sequence>
<dbReference type="EMBL" id="CABITT030000008">
    <property type="protein sequence ID" value="VVB12961.1"/>
    <property type="molecule type" value="Genomic_DNA"/>
</dbReference>
<feature type="region of interest" description="Disordered" evidence="1">
    <location>
        <begin position="1"/>
        <end position="76"/>
    </location>
</feature>
<organism evidence="2 3">
    <name type="scientific">Arabis nemorensis</name>
    <dbReference type="NCBI Taxonomy" id="586526"/>
    <lineage>
        <taxon>Eukaryota</taxon>
        <taxon>Viridiplantae</taxon>
        <taxon>Streptophyta</taxon>
        <taxon>Embryophyta</taxon>
        <taxon>Tracheophyta</taxon>
        <taxon>Spermatophyta</taxon>
        <taxon>Magnoliopsida</taxon>
        <taxon>eudicotyledons</taxon>
        <taxon>Gunneridae</taxon>
        <taxon>Pentapetalae</taxon>
        <taxon>rosids</taxon>
        <taxon>malvids</taxon>
        <taxon>Brassicales</taxon>
        <taxon>Brassicaceae</taxon>
        <taxon>Arabideae</taxon>
        <taxon>Arabis</taxon>
    </lineage>
</organism>
<protein>
    <submittedName>
        <fullName evidence="2">Uncharacterized protein</fullName>
    </submittedName>
</protein>
<dbReference type="Proteomes" id="UP000489600">
    <property type="component" value="Unassembled WGS sequence"/>
</dbReference>
<dbReference type="AlphaFoldDB" id="A0A565CHI9"/>
<evidence type="ECO:0000313" key="3">
    <source>
        <dbReference type="Proteomes" id="UP000489600"/>
    </source>
</evidence>
<gene>
    <name evidence="2" type="ORF">ANE_LOCUS23405</name>
</gene>
<feature type="compositionally biased region" description="Basic and acidic residues" evidence="1">
    <location>
        <begin position="60"/>
        <end position="76"/>
    </location>
</feature>
<evidence type="ECO:0000313" key="2">
    <source>
        <dbReference type="EMBL" id="VVB12961.1"/>
    </source>
</evidence>
<comment type="caution">
    <text evidence="2">The sequence shown here is derived from an EMBL/GenBank/DDBJ whole genome shotgun (WGS) entry which is preliminary data.</text>
</comment>
<feature type="compositionally biased region" description="Pro residues" evidence="1">
    <location>
        <begin position="44"/>
        <end position="54"/>
    </location>
</feature>
<accession>A0A565CHI9</accession>
<feature type="compositionally biased region" description="Polar residues" evidence="1">
    <location>
        <begin position="27"/>
        <end position="38"/>
    </location>
</feature>
<proteinExistence type="predicted"/>
<dbReference type="PANTHER" id="PTHR38527">
    <property type="entry name" value="OS01G0838200 PROTEIN"/>
    <property type="match status" value="1"/>
</dbReference>
<reference evidence="2" key="1">
    <citation type="submission" date="2019-07" db="EMBL/GenBank/DDBJ databases">
        <authorList>
            <person name="Dittberner H."/>
        </authorList>
    </citation>
    <scope>NUCLEOTIDE SEQUENCE [LARGE SCALE GENOMIC DNA]</scope>
</reference>
<keyword evidence="3" id="KW-1185">Reference proteome</keyword>
<dbReference type="PANTHER" id="PTHR38527:SF4">
    <property type="entry name" value="OS05G0461600 PROTEIN"/>
    <property type="match status" value="1"/>
</dbReference>